<accession>A0A2G5SFS6</accession>
<sequence length="236" mass="27048">MNAHSIASIENNNKARQRDSYPRICGEIRDQLKSALEAEHALEAELPTYQKFPVLSTKGFFTNAHIDLSATATFFHVKIDRKVFNIAPPTSEKLEIYERVENEEKSEWIEDPMGSIDPVGTSVIEFNMLGTDAMWERIDHISDLAWKQRDCVLAQGKKKVHTRFQSSFLKAHSMKLHVSDFSKPARRENSMKENRVAMINAMDLFLKSKTGSKTCDRLHALRESQSLLTEFLLTNF</sequence>
<dbReference type="InterPro" id="IPR050690">
    <property type="entry name" value="JHDM1_Histone_Demethylase"/>
</dbReference>
<dbReference type="STRING" id="1611254.A0A2G5SFS6"/>
<evidence type="ECO:0000256" key="1">
    <source>
        <dbReference type="ARBA" id="ARBA00022723"/>
    </source>
</evidence>
<dbReference type="Proteomes" id="UP000230233">
    <property type="component" value="Unassembled WGS sequence"/>
</dbReference>
<name>A0A2G5SFS6_9PELO</name>
<dbReference type="PANTHER" id="PTHR23123">
    <property type="entry name" value="PHD/F-BOX CONTAINING PROTEIN"/>
    <property type="match status" value="1"/>
</dbReference>
<proteinExistence type="predicted"/>
<dbReference type="Gene3D" id="2.60.120.650">
    <property type="entry name" value="Cupin"/>
    <property type="match status" value="1"/>
</dbReference>
<evidence type="ECO:0000313" key="3">
    <source>
        <dbReference type="Proteomes" id="UP000230233"/>
    </source>
</evidence>
<keyword evidence="1" id="KW-0479">Metal-binding</keyword>
<reference evidence="3" key="1">
    <citation type="submission" date="2017-10" db="EMBL/GenBank/DDBJ databases">
        <title>Rapid genome shrinkage in a self-fertile nematode reveals novel sperm competition proteins.</title>
        <authorList>
            <person name="Yin D."/>
            <person name="Schwarz E.M."/>
            <person name="Thomas C.G."/>
            <person name="Felde R.L."/>
            <person name="Korf I.F."/>
            <person name="Cutter A.D."/>
            <person name="Schartner C.M."/>
            <person name="Ralston E.J."/>
            <person name="Meyer B.J."/>
            <person name="Haag E.S."/>
        </authorList>
    </citation>
    <scope>NUCLEOTIDE SEQUENCE [LARGE SCALE GENOMIC DNA]</scope>
    <source>
        <strain evidence="3">JU1422</strain>
    </source>
</reference>
<gene>
    <name evidence="2" type="ORF">B9Z55_027591</name>
</gene>
<evidence type="ECO:0000313" key="2">
    <source>
        <dbReference type="EMBL" id="PIC13731.1"/>
    </source>
</evidence>
<dbReference type="AlphaFoldDB" id="A0A2G5SFS6"/>
<organism evidence="2 3">
    <name type="scientific">Caenorhabditis nigoni</name>
    <dbReference type="NCBI Taxonomy" id="1611254"/>
    <lineage>
        <taxon>Eukaryota</taxon>
        <taxon>Metazoa</taxon>
        <taxon>Ecdysozoa</taxon>
        <taxon>Nematoda</taxon>
        <taxon>Chromadorea</taxon>
        <taxon>Rhabditida</taxon>
        <taxon>Rhabditina</taxon>
        <taxon>Rhabditomorpha</taxon>
        <taxon>Rhabditoidea</taxon>
        <taxon>Rhabditidae</taxon>
        <taxon>Peloderinae</taxon>
        <taxon>Caenorhabditis</taxon>
    </lineage>
</organism>
<dbReference type="GO" id="GO:0046872">
    <property type="term" value="F:metal ion binding"/>
    <property type="evidence" value="ECO:0007669"/>
    <property type="project" value="UniProtKB-KW"/>
</dbReference>
<dbReference type="EMBL" id="PDUG01000011">
    <property type="protein sequence ID" value="PIC13731.1"/>
    <property type="molecule type" value="Genomic_DNA"/>
</dbReference>
<keyword evidence="3" id="KW-1185">Reference proteome</keyword>
<comment type="caution">
    <text evidence="2">The sequence shown here is derived from an EMBL/GenBank/DDBJ whole genome shotgun (WGS) entry which is preliminary data.</text>
</comment>
<dbReference type="OrthoDB" id="5876800at2759"/>
<protein>
    <submittedName>
        <fullName evidence="2">Uncharacterized protein</fullName>
    </submittedName>
</protein>